<comment type="caution">
    <text evidence="2">The sequence shown here is derived from an EMBL/GenBank/DDBJ whole genome shotgun (WGS) entry which is preliminary data.</text>
</comment>
<keyword evidence="3" id="KW-1185">Reference proteome</keyword>
<name>A0A1S1Z1I8_FLAPC</name>
<evidence type="ECO:0000256" key="1">
    <source>
        <dbReference type="SAM" id="Coils"/>
    </source>
</evidence>
<feature type="coiled-coil region" evidence="1">
    <location>
        <begin position="148"/>
        <end position="182"/>
    </location>
</feature>
<dbReference type="STRING" id="915059.NH26_12460"/>
<dbReference type="AlphaFoldDB" id="A0A1S1Z1I8"/>
<dbReference type="GO" id="GO:0042834">
    <property type="term" value="F:peptidoglycan binding"/>
    <property type="evidence" value="ECO:0007669"/>
    <property type="project" value="InterPro"/>
</dbReference>
<reference evidence="2 3" key="1">
    <citation type="journal article" date="2012" name="Int. J. Syst. Evol. Microbiol.">
        <title>Flammeovirga pacifica sp. nov., isolated from deep-sea sediment.</title>
        <authorList>
            <person name="Xu H."/>
            <person name="Fu Y."/>
            <person name="Yang N."/>
            <person name="Ding Z."/>
            <person name="Lai Q."/>
            <person name="Zeng R."/>
        </authorList>
    </citation>
    <scope>NUCLEOTIDE SEQUENCE [LARGE SCALE GENOMIC DNA]</scope>
    <source>
        <strain evidence="3">DSM 24597 / LMG 26175 / WPAGA1</strain>
    </source>
</reference>
<evidence type="ECO:0000313" key="2">
    <source>
        <dbReference type="EMBL" id="OHX67097.1"/>
    </source>
</evidence>
<dbReference type="Gene3D" id="3.30.70.1070">
    <property type="entry name" value="Sporulation related repeat"/>
    <property type="match status" value="1"/>
</dbReference>
<sequence length="182" mass="20559">MGAVACKPSQTTSSSSSSTVITNTDFASYMPVPEHVEEVSKPQDIEETVTSNTLPTGDVNEEVNTILGDLASRDLGGIPIYRIMVYSGSNRARAEDVVYNLKERFGNYEVELTFEQPNYKVKAGYYYDRLTAHAEHTKIKRKYRTSFLIKEKMNVDDVQARISKAEERKNASELEDNEENED</sequence>
<evidence type="ECO:0008006" key="4">
    <source>
        <dbReference type="Google" id="ProtNLM"/>
    </source>
</evidence>
<protein>
    <recommendedName>
        <fullName evidence="4">SPOR domain-containing protein</fullName>
    </recommendedName>
</protein>
<gene>
    <name evidence="2" type="ORF">NH26_12460</name>
</gene>
<accession>A0A1S1Z1I8</accession>
<dbReference type="SUPFAM" id="SSF110997">
    <property type="entry name" value="Sporulation related repeat"/>
    <property type="match status" value="1"/>
</dbReference>
<dbReference type="EMBL" id="JRYR02000001">
    <property type="protein sequence ID" value="OHX67097.1"/>
    <property type="molecule type" value="Genomic_DNA"/>
</dbReference>
<dbReference type="Proteomes" id="UP000179797">
    <property type="component" value="Unassembled WGS sequence"/>
</dbReference>
<evidence type="ECO:0000313" key="3">
    <source>
        <dbReference type="Proteomes" id="UP000179797"/>
    </source>
</evidence>
<keyword evidence="1" id="KW-0175">Coiled coil</keyword>
<dbReference type="InterPro" id="IPR036680">
    <property type="entry name" value="SPOR-like_sf"/>
</dbReference>
<organism evidence="2 3">
    <name type="scientific">Flammeovirga pacifica</name>
    <dbReference type="NCBI Taxonomy" id="915059"/>
    <lineage>
        <taxon>Bacteria</taxon>
        <taxon>Pseudomonadati</taxon>
        <taxon>Bacteroidota</taxon>
        <taxon>Cytophagia</taxon>
        <taxon>Cytophagales</taxon>
        <taxon>Flammeovirgaceae</taxon>
        <taxon>Flammeovirga</taxon>
    </lineage>
</organism>
<proteinExistence type="predicted"/>